<dbReference type="InterPro" id="IPR039902">
    <property type="entry name" value="CCDC148/CCDC112"/>
</dbReference>
<feature type="coiled-coil region" evidence="2">
    <location>
        <begin position="386"/>
        <end position="518"/>
    </location>
</feature>
<dbReference type="OrthoDB" id="448087at2759"/>
<dbReference type="PANTHER" id="PTHR21549:SF1">
    <property type="entry name" value="COILED-COIL DOMAIN-CONTAINING PROTEIN 148"/>
    <property type="match status" value="1"/>
</dbReference>
<protein>
    <recommendedName>
        <fullName evidence="5">Coiled-coil domain-containing protein 148</fullName>
    </recommendedName>
</protein>
<reference evidence="3 4" key="1">
    <citation type="submission" date="2018-04" db="EMBL/GenBank/DDBJ databases">
        <title>The genome of golden apple snail Pomacea canaliculata provides insight into stress tolerance and invasive adaptation.</title>
        <authorList>
            <person name="Liu C."/>
            <person name="Liu B."/>
            <person name="Ren Y."/>
            <person name="Zhang Y."/>
            <person name="Wang H."/>
            <person name="Li S."/>
            <person name="Jiang F."/>
            <person name="Yin L."/>
            <person name="Zhang G."/>
            <person name="Qian W."/>
            <person name="Fan W."/>
        </authorList>
    </citation>
    <scope>NUCLEOTIDE SEQUENCE [LARGE SCALE GENOMIC DNA]</scope>
    <source>
        <strain evidence="3">SZHN2017</strain>
        <tissue evidence="3">Muscle</tissue>
    </source>
</reference>
<gene>
    <name evidence="3" type="ORF">C0Q70_09213</name>
</gene>
<accession>A0A2T7P955</accession>
<name>A0A2T7P955_POMCA</name>
<dbReference type="Proteomes" id="UP000245119">
    <property type="component" value="Linkage Group LG5"/>
</dbReference>
<dbReference type="EMBL" id="PZQS01000005">
    <property type="protein sequence ID" value="PVD29952.1"/>
    <property type="molecule type" value="Genomic_DNA"/>
</dbReference>
<dbReference type="PANTHER" id="PTHR21549">
    <property type="entry name" value="MUTATED IN BLADDER CANCER 1"/>
    <property type="match status" value="1"/>
</dbReference>
<comment type="caution">
    <text evidence="3">The sequence shown here is derived from an EMBL/GenBank/DDBJ whole genome shotgun (WGS) entry which is preliminary data.</text>
</comment>
<keyword evidence="4" id="KW-1185">Reference proteome</keyword>
<evidence type="ECO:0008006" key="5">
    <source>
        <dbReference type="Google" id="ProtNLM"/>
    </source>
</evidence>
<organism evidence="3 4">
    <name type="scientific">Pomacea canaliculata</name>
    <name type="common">Golden apple snail</name>
    <dbReference type="NCBI Taxonomy" id="400727"/>
    <lineage>
        <taxon>Eukaryota</taxon>
        <taxon>Metazoa</taxon>
        <taxon>Spiralia</taxon>
        <taxon>Lophotrochozoa</taxon>
        <taxon>Mollusca</taxon>
        <taxon>Gastropoda</taxon>
        <taxon>Caenogastropoda</taxon>
        <taxon>Architaenioglossa</taxon>
        <taxon>Ampullarioidea</taxon>
        <taxon>Ampullariidae</taxon>
        <taxon>Pomacea</taxon>
    </lineage>
</organism>
<dbReference type="AlphaFoldDB" id="A0A2T7P955"/>
<evidence type="ECO:0000313" key="3">
    <source>
        <dbReference type="EMBL" id="PVD29952.1"/>
    </source>
</evidence>
<evidence type="ECO:0000256" key="1">
    <source>
        <dbReference type="ARBA" id="ARBA00023054"/>
    </source>
</evidence>
<sequence>MNSKELPAFNTSTFSGDTAQLVHRMTEGLSSNKYKPVDYNRLKALTSEKKFASIKTSMKVKKIEEISKANKESSILKQHRLIWQKEFLHLQHLRRKIQTEVESHIRSNASSDICSHIYHDFEYQEASLSSAFDRFKQDTVEPVWNLRDDLRYWLTENREDLKLGDPEVIKKHAEIKETANSVTTQQAKLLEKLQHEQLCLEQELQSEELNQLCPSLLDKHAVVQEGIPFEALDLECPDNHLKASVLQEFLILDDKYSTRLEELQARHALALKMDDNGRWSSNDHFIFVAIHDQYPRELPNRRTLLFNRLKRHLPAKTHAELSDHEDWWMDYKYLKERIKGLYSDWARDRRELLSKVKLIFQEAVLSHQLEELHSENIQRQRQYCQVQEWREKKLEAMQLEAELEEQQRKLVEERLQAEQEEERKRRLKEKKKIKAFQTEKLHQQQKLEEEIRERLEILQKELEEQAIYDHERVHYRQQQLLEKMEERKKEQERKEEEEKEKEERLEALREQVRVVAERDPARTMQDTKAWVAHHTQDEEHEYHGIYKPLFEIHSFTSKQITADPRFRLEQKLREAGLHNSSYARAVMATIEPLHPPRKDAASNIIFGNETKQ</sequence>
<proteinExistence type="predicted"/>
<keyword evidence="1 2" id="KW-0175">Coiled coil</keyword>
<evidence type="ECO:0000313" key="4">
    <source>
        <dbReference type="Proteomes" id="UP000245119"/>
    </source>
</evidence>
<evidence type="ECO:0000256" key="2">
    <source>
        <dbReference type="SAM" id="Coils"/>
    </source>
</evidence>